<dbReference type="Proteomes" id="UP000287872">
    <property type="component" value="Unassembled WGS sequence"/>
</dbReference>
<dbReference type="AlphaFoldDB" id="A0A401UT30"/>
<dbReference type="EMBL" id="BHYK01000039">
    <property type="protein sequence ID" value="GCD12712.1"/>
    <property type="molecule type" value="Genomic_DNA"/>
</dbReference>
<evidence type="ECO:0000313" key="1">
    <source>
        <dbReference type="EMBL" id="GCD12712.1"/>
    </source>
</evidence>
<accession>A0A401UT30</accession>
<keyword evidence="2" id="KW-1185">Reference proteome</keyword>
<proteinExistence type="predicted"/>
<dbReference type="RefSeq" id="WP_125005622.1">
    <property type="nucleotide sequence ID" value="NZ_BHYK01000039.1"/>
</dbReference>
<gene>
    <name evidence="1" type="ORF">Ctaglu_43350</name>
</gene>
<dbReference type="InterPro" id="IPR036390">
    <property type="entry name" value="WH_DNA-bd_sf"/>
</dbReference>
<evidence type="ECO:0000313" key="2">
    <source>
        <dbReference type="Proteomes" id="UP000287872"/>
    </source>
</evidence>
<comment type="caution">
    <text evidence="1">The sequence shown here is derived from an EMBL/GenBank/DDBJ whole genome shotgun (WGS) entry which is preliminary data.</text>
</comment>
<sequence length="147" mass="17310">MSKSKFIESNSQGYVNINKEFLFDTNLNNTDKTLYIVLQSTCWGDKDSCFPSQKTLAQAINRSIRTIQRSLKKLKQLGYILVELRIGTSNLYTMLKKIISQKSEKAVKKVNELRQKFGNKKKQDNWNDYPQREYNFDELEKKLLGWE</sequence>
<protein>
    <recommendedName>
        <fullName evidence="3">Helix-turn-helix domain-containing protein</fullName>
    </recommendedName>
</protein>
<dbReference type="Gene3D" id="1.10.10.10">
    <property type="entry name" value="Winged helix-like DNA-binding domain superfamily/Winged helix DNA-binding domain"/>
    <property type="match status" value="1"/>
</dbReference>
<evidence type="ECO:0008006" key="3">
    <source>
        <dbReference type="Google" id="ProtNLM"/>
    </source>
</evidence>
<dbReference type="InterPro" id="IPR036388">
    <property type="entry name" value="WH-like_DNA-bd_sf"/>
</dbReference>
<dbReference type="OrthoDB" id="1937422at2"/>
<dbReference type="Pfam" id="PF13730">
    <property type="entry name" value="HTH_36"/>
    <property type="match status" value="1"/>
</dbReference>
<reference evidence="1 2" key="1">
    <citation type="submission" date="2018-11" db="EMBL/GenBank/DDBJ databases">
        <title>Genome sequencing and assembly of Clostridium tagluense strain A121.</title>
        <authorList>
            <person name="Murakami T."/>
            <person name="Segawa T."/>
            <person name="Shcherbakova V.A."/>
            <person name="Mori H."/>
            <person name="Yoshimura Y."/>
        </authorList>
    </citation>
    <scope>NUCLEOTIDE SEQUENCE [LARGE SCALE GENOMIC DNA]</scope>
    <source>
        <strain evidence="1 2">A121</strain>
    </source>
</reference>
<name>A0A401UT30_9CLOT</name>
<dbReference type="SUPFAM" id="SSF46785">
    <property type="entry name" value="Winged helix' DNA-binding domain"/>
    <property type="match status" value="1"/>
</dbReference>
<organism evidence="1 2">
    <name type="scientific">Clostridium tagluense</name>
    <dbReference type="NCBI Taxonomy" id="360422"/>
    <lineage>
        <taxon>Bacteria</taxon>
        <taxon>Bacillati</taxon>
        <taxon>Bacillota</taxon>
        <taxon>Clostridia</taxon>
        <taxon>Eubacteriales</taxon>
        <taxon>Clostridiaceae</taxon>
        <taxon>Clostridium</taxon>
    </lineage>
</organism>